<dbReference type="EMBL" id="JACCCU010000001">
    <property type="protein sequence ID" value="NYF90081.1"/>
    <property type="molecule type" value="Genomic_DNA"/>
</dbReference>
<feature type="transmembrane region" description="Helical" evidence="1">
    <location>
        <begin position="62"/>
        <end position="82"/>
    </location>
</feature>
<feature type="transmembrane region" description="Helical" evidence="1">
    <location>
        <begin position="91"/>
        <end position="112"/>
    </location>
</feature>
<dbReference type="InterPro" id="IPR021516">
    <property type="entry name" value="DUF3179"/>
</dbReference>
<dbReference type="PROSITE" id="PS51257">
    <property type="entry name" value="PROKAR_LIPOPROTEIN"/>
    <property type="match status" value="1"/>
</dbReference>
<comment type="caution">
    <text evidence="2">The sequence shown here is derived from an EMBL/GenBank/DDBJ whole genome shotgun (WGS) entry which is preliminary data.</text>
</comment>
<evidence type="ECO:0000256" key="1">
    <source>
        <dbReference type="SAM" id="Phobius"/>
    </source>
</evidence>
<reference evidence="2 3" key="1">
    <citation type="submission" date="2020-07" db="EMBL/GenBank/DDBJ databases">
        <title>Genomic Encyclopedia of Type Strains, Phase IV (KMG-V): Genome sequencing to study the core and pangenomes of soil and plant-associated prokaryotes.</title>
        <authorList>
            <person name="Whitman W."/>
        </authorList>
    </citation>
    <scope>NUCLEOTIDE SEQUENCE [LARGE SCALE GENOMIC DNA]</scope>
    <source>
        <strain evidence="2 3">M8UP22</strain>
    </source>
</reference>
<organism evidence="2 3">
    <name type="scientific">Tunturiibacter lichenicola</name>
    <dbReference type="NCBI Taxonomy" id="2051959"/>
    <lineage>
        <taxon>Bacteria</taxon>
        <taxon>Pseudomonadati</taxon>
        <taxon>Acidobacteriota</taxon>
        <taxon>Terriglobia</taxon>
        <taxon>Terriglobales</taxon>
        <taxon>Acidobacteriaceae</taxon>
        <taxon>Tunturiibacter</taxon>
    </lineage>
</organism>
<evidence type="ECO:0008006" key="4">
    <source>
        <dbReference type="Google" id="ProtNLM"/>
    </source>
</evidence>
<protein>
    <recommendedName>
        <fullName evidence="4">DUF3179 domain-containing protein</fullName>
    </recommendedName>
</protein>
<dbReference type="Proteomes" id="UP000564385">
    <property type="component" value="Unassembled WGS sequence"/>
</dbReference>
<gene>
    <name evidence="2" type="ORF">HDF08_002148</name>
</gene>
<evidence type="ECO:0000313" key="3">
    <source>
        <dbReference type="Proteomes" id="UP000564385"/>
    </source>
</evidence>
<dbReference type="Pfam" id="PF11376">
    <property type="entry name" value="DUF3179"/>
    <property type="match status" value="1"/>
</dbReference>
<name>A0A852VFQ8_9BACT</name>
<accession>A0A852VFQ8</accession>
<evidence type="ECO:0000313" key="2">
    <source>
        <dbReference type="EMBL" id="NYF90081.1"/>
    </source>
</evidence>
<sequence>MKNMPQTQQIDAVRNKSGYLLALASVSAIVSAACVAIPMFVIRPFRPQGARELEIALAVRHAGPWLAGVCVAAVLIVVFLLWKNVRIGARIGLICLLLLAFAGAIFTHINIFEKMFHPYDSPSFESADEARVDPDDKVLAVTVGQEARAYPIRTMGYHHIVNDTVGGVPIAVTYCTLCHTGLVWSRIVDGKLLHFRLAGINNGNALLRDEQTSSIWQQSTGEAIFGPLKGQQLEVVRSDELTFALWKSEQPHGQVLKPDPLYASEYDPKDWEKHVAKTPTVVDTSRSGIAPHQLMLGVTVAGQSKAYPIESILGAKLIQDRVGDQPLIVVVGRDGASIRVFDGMLENRHLTFAQGTGDQRLTDIDTGSVWNFQGCAIEGTLTGRCLTEIDAHKDYWFDWINHHPESAVFKN</sequence>
<keyword evidence="1" id="KW-1133">Transmembrane helix</keyword>
<keyword evidence="1" id="KW-0812">Transmembrane</keyword>
<keyword evidence="1" id="KW-0472">Membrane</keyword>
<feature type="transmembrane region" description="Helical" evidence="1">
    <location>
        <begin position="20"/>
        <end position="42"/>
    </location>
</feature>
<dbReference type="AlphaFoldDB" id="A0A852VFQ8"/>
<proteinExistence type="predicted"/>